<keyword evidence="5" id="KW-0539">Nucleus</keyword>
<evidence type="ECO:0000256" key="4">
    <source>
        <dbReference type="ARBA" id="ARBA00022737"/>
    </source>
</evidence>
<organism evidence="7 8">
    <name type="scientific">Rhizophlyctis rosea</name>
    <dbReference type="NCBI Taxonomy" id="64517"/>
    <lineage>
        <taxon>Eukaryota</taxon>
        <taxon>Fungi</taxon>
        <taxon>Fungi incertae sedis</taxon>
        <taxon>Chytridiomycota</taxon>
        <taxon>Chytridiomycota incertae sedis</taxon>
        <taxon>Chytridiomycetes</taxon>
        <taxon>Rhizophlyctidales</taxon>
        <taxon>Rhizophlyctidaceae</taxon>
        <taxon>Rhizophlyctis</taxon>
    </lineage>
</organism>
<evidence type="ECO:0000313" key="7">
    <source>
        <dbReference type="EMBL" id="KAJ3040488.1"/>
    </source>
</evidence>
<evidence type="ECO:0000256" key="6">
    <source>
        <dbReference type="PROSITE-ProRule" id="PRU00259"/>
    </source>
</evidence>
<dbReference type="GO" id="GO:0005737">
    <property type="term" value="C:cytoplasm"/>
    <property type="evidence" value="ECO:0007669"/>
    <property type="project" value="UniProtKB-SubCell"/>
</dbReference>
<keyword evidence="3" id="KW-0963">Cytoplasm</keyword>
<reference evidence="7" key="1">
    <citation type="submission" date="2020-05" db="EMBL/GenBank/DDBJ databases">
        <title>Phylogenomic resolution of chytrid fungi.</title>
        <authorList>
            <person name="Stajich J.E."/>
            <person name="Amses K."/>
            <person name="Simmons R."/>
            <person name="Seto K."/>
            <person name="Myers J."/>
            <person name="Bonds A."/>
            <person name="Quandt C.A."/>
            <person name="Barry K."/>
            <person name="Liu P."/>
            <person name="Grigoriev I."/>
            <person name="Longcore J.E."/>
            <person name="James T.Y."/>
        </authorList>
    </citation>
    <scope>NUCLEOTIDE SEQUENCE</scope>
    <source>
        <strain evidence="7">JEL0318</strain>
    </source>
</reference>
<evidence type="ECO:0000256" key="1">
    <source>
        <dbReference type="ARBA" id="ARBA00004123"/>
    </source>
</evidence>
<dbReference type="PANTHER" id="PTHR15651:SF7">
    <property type="entry name" value="ARMADILLO REPEAT-CONTAINING PROTEIN 8"/>
    <property type="match status" value="1"/>
</dbReference>
<evidence type="ECO:0000256" key="3">
    <source>
        <dbReference type="ARBA" id="ARBA00022490"/>
    </source>
</evidence>
<evidence type="ECO:0008006" key="9">
    <source>
        <dbReference type="Google" id="ProtNLM"/>
    </source>
</evidence>
<keyword evidence="4" id="KW-0677">Repeat</keyword>
<dbReference type="Proteomes" id="UP001212841">
    <property type="component" value="Unassembled WGS sequence"/>
</dbReference>
<feature type="repeat" description="ARM" evidence="6">
    <location>
        <begin position="211"/>
        <end position="247"/>
    </location>
</feature>
<dbReference type="InterPro" id="IPR038739">
    <property type="entry name" value="ARMC8/Vid28"/>
</dbReference>
<dbReference type="GO" id="GO:0005634">
    <property type="term" value="C:nucleus"/>
    <property type="evidence" value="ECO:0007669"/>
    <property type="project" value="UniProtKB-SubCell"/>
</dbReference>
<dbReference type="AlphaFoldDB" id="A0AAD5S5F3"/>
<gene>
    <name evidence="7" type="ORF">HK097_002550</name>
</gene>
<evidence type="ECO:0000256" key="2">
    <source>
        <dbReference type="ARBA" id="ARBA00004496"/>
    </source>
</evidence>
<dbReference type="InterPro" id="IPR011989">
    <property type="entry name" value="ARM-like"/>
</dbReference>
<comment type="subcellular location">
    <subcellularLocation>
        <location evidence="2">Cytoplasm</location>
    </subcellularLocation>
    <subcellularLocation>
        <location evidence="1">Nucleus</location>
    </subcellularLocation>
</comment>
<dbReference type="EMBL" id="JADGJD010001554">
    <property type="protein sequence ID" value="KAJ3040488.1"/>
    <property type="molecule type" value="Genomic_DNA"/>
</dbReference>
<dbReference type="GO" id="GO:0043161">
    <property type="term" value="P:proteasome-mediated ubiquitin-dependent protein catabolic process"/>
    <property type="evidence" value="ECO:0007669"/>
    <property type="project" value="TreeGrafter"/>
</dbReference>
<dbReference type="PANTHER" id="PTHR15651">
    <property type="entry name" value="ARMADILLO REPEAT-CONTAINING PROTEIN 8"/>
    <property type="match status" value="1"/>
</dbReference>
<dbReference type="InterPro" id="IPR000225">
    <property type="entry name" value="Armadillo"/>
</dbReference>
<evidence type="ECO:0000256" key="5">
    <source>
        <dbReference type="ARBA" id="ARBA00023242"/>
    </source>
</evidence>
<proteinExistence type="predicted"/>
<dbReference type="InterPro" id="IPR016024">
    <property type="entry name" value="ARM-type_fold"/>
</dbReference>
<name>A0AAD5S5F3_9FUNG</name>
<accession>A0AAD5S5F3</accession>
<evidence type="ECO:0000313" key="8">
    <source>
        <dbReference type="Proteomes" id="UP001212841"/>
    </source>
</evidence>
<sequence length="375" mass="40295">MAATIYEEAVAALSVPGAERTRAVRFIKNSIIGNRTKKELYLSLGVAPRLVEFVADPSCDVDLQVQTAVVLGSFTYGRVSTLPSVSDAGITLMPRPLAIGNEEQISAIIAAGAIPRLLHSLRSPDHRLVEASARALKGLLHGSNSPRHDMLQPDTLANFVHLLSIPETAPTLPKPSSQDRVASIRIAEVVAIILAKIAVAPEDQLLITRAGAIPPLVRLLDVRWSSYSKVQEASVEALAGLARDNAEVSQAIVDATTDDGQSATSQFFRLIRDTKPTTRLIVSACISNLYRTGMLPPGYNEDVALVVLRTLIRLFSEPPSFAKDSDPGWVEAQEKAPRIFAELVEHSEELQKAAMEGDAIHKLAGLLLGGQGAEE</sequence>
<dbReference type="SUPFAM" id="SSF48371">
    <property type="entry name" value="ARM repeat"/>
    <property type="match status" value="1"/>
</dbReference>
<feature type="non-terminal residue" evidence="7">
    <location>
        <position position="375"/>
    </location>
</feature>
<dbReference type="GO" id="GO:0034657">
    <property type="term" value="C:GID complex"/>
    <property type="evidence" value="ECO:0007669"/>
    <property type="project" value="TreeGrafter"/>
</dbReference>
<dbReference type="Gene3D" id="1.25.10.10">
    <property type="entry name" value="Leucine-rich Repeat Variant"/>
    <property type="match status" value="2"/>
</dbReference>
<dbReference type="PROSITE" id="PS50176">
    <property type="entry name" value="ARM_REPEAT"/>
    <property type="match status" value="1"/>
</dbReference>
<dbReference type="SMART" id="SM00185">
    <property type="entry name" value="ARM"/>
    <property type="match status" value="3"/>
</dbReference>
<protein>
    <recommendedName>
        <fullName evidence="9">Armadillo repeat-containing protein 8</fullName>
    </recommendedName>
</protein>
<dbReference type="Pfam" id="PF00514">
    <property type="entry name" value="Arm"/>
    <property type="match status" value="2"/>
</dbReference>
<keyword evidence="8" id="KW-1185">Reference proteome</keyword>
<comment type="caution">
    <text evidence="7">The sequence shown here is derived from an EMBL/GenBank/DDBJ whole genome shotgun (WGS) entry which is preliminary data.</text>
</comment>